<reference evidence="4 5" key="1">
    <citation type="submission" date="2015-09" db="EMBL/GenBank/DDBJ databases">
        <authorList>
            <consortium name="Pathogen Informatics"/>
        </authorList>
    </citation>
    <scope>NUCLEOTIDE SEQUENCE [LARGE SCALE GENOMIC DNA]</scope>
    <source>
        <strain evidence="4 5">2789STDY5834855</strain>
    </source>
</reference>
<protein>
    <submittedName>
        <fullName evidence="4">NADPH-dependent FMN reductase</fullName>
        <ecNumber evidence="4">1.-.-.-</ecNumber>
    </submittedName>
</protein>
<evidence type="ECO:0000313" key="4">
    <source>
        <dbReference type="EMBL" id="CUO19929.1"/>
    </source>
</evidence>
<dbReference type="InterPro" id="IPR029039">
    <property type="entry name" value="Flavoprotein-like_sf"/>
</dbReference>
<dbReference type="InterPro" id="IPR051796">
    <property type="entry name" value="ISF_SsuE-like"/>
</dbReference>
<dbReference type="GO" id="GO:0016491">
    <property type="term" value="F:oxidoreductase activity"/>
    <property type="evidence" value="ECO:0007669"/>
    <property type="project" value="UniProtKB-KW"/>
</dbReference>
<evidence type="ECO:0000313" key="5">
    <source>
        <dbReference type="Proteomes" id="UP000095558"/>
    </source>
</evidence>
<dbReference type="Pfam" id="PF03358">
    <property type="entry name" value="FMN_red"/>
    <property type="match status" value="1"/>
</dbReference>
<accession>A0A174IPP5</accession>
<feature type="domain" description="NADPH-dependent FMN reductase-like" evidence="3">
    <location>
        <begin position="6"/>
        <end position="119"/>
    </location>
</feature>
<dbReference type="EMBL" id="CYZV01000016">
    <property type="protein sequence ID" value="CUO19929.1"/>
    <property type="molecule type" value="Genomic_DNA"/>
</dbReference>
<dbReference type="InterPro" id="IPR005025">
    <property type="entry name" value="FMN_Rdtase-like_dom"/>
</dbReference>
<organism evidence="4 5">
    <name type="scientific">Clostridium disporicum</name>
    <dbReference type="NCBI Taxonomy" id="84024"/>
    <lineage>
        <taxon>Bacteria</taxon>
        <taxon>Bacillati</taxon>
        <taxon>Bacillota</taxon>
        <taxon>Clostridia</taxon>
        <taxon>Eubacteriales</taxon>
        <taxon>Clostridiaceae</taxon>
        <taxon>Clostridium</taxon>
    </lineage>
</organism>
<dbReference type="AlphaFoldDB" id="A0A174IPP5"/>
<sequence length="179" mass="20165">MGKRILVFLSGRNDGSTNVLCDEFINGAKESGNYVEKILVNNKNINYCLGCRACKLNKGICIHKDDMTEILDKIISSNIIVFASPVYFYSFNAQMKAIMDRTYAKLESIKDKEAYLIISGAAPTKNYMNTIVESFEKYIDCFENIELRGIIYGCGAIEKDFLKGKDVIKEAYDMGKSII</sequence>
<keyword evidence="1" id="KW-0285">Flavoprotein</keyword>
<dbReference type="Gene3D" id="3.40.50.360">
    <property type="match status" value="1"/>
</dbReference>
<proteinExistence type="predicted"/>
<evidence type="ECO:0000259" key="3">
    <source>
        <dbReference type="Pfam" id="PF03358"/>
    </source>
</evidence>
<dbReference type="SUPFAM" id="SSF52218">
    <property type="entry name" value="Flavoproteins"/>
    <property type="match status" value="1"/>
</dbReference>
<evidence type="ECO:0000256" key="1">
    <source>
        <dbReference type="ARBA" id="ARBA00022630"/>
    </source>
</evidence>
<gene>
    <name evidence="4" type="primary">ywqN_2</name>
    <name evidence="4" type="ORF">ERS852470_01699</name>
</gene>
<dbReference type="OrthoDB" id="9805976at2"/>
<keyword evidence="2" id="KW-0288">FMN</keyword>
<dbReference type="PANTHER" id="PTHR43278:SF2">
    <property type="entry name" value="IRON-SULFUR FLAVOPROTEIN"/>
    <property type="match status" value="1"/>
</dbReference>
<dbReference type="PANTHER" id="PTHR43278">
    <property type="entry name" value="NAD(P)H-DEPENDENT FMN-CONTAINING OXIDOREDUCTASE YWQN-RELATED"/>
    <property type="match status" value="1"/>
</dbReference>
<evidence type="ECO:0000256" key="2">
    <source>
        <dbReference type="ARBA" id="ARBA00022643"/>
    </source>
</evidence>
<keyword evidence="4" id="KW-0560">Oxidoreductase</keyword>
<dbReference type="Proteomes" id="UP000095558">
    <property type="component" value="Unassembled WGS sequence"/>
</dbReference>
<name>A0A174IPP5_9CLOT</name>
<dbReference type="GeneID" id="83012072"/>
<dbReference type="RefSeq" id="WP_042398585.1">
    <property type="nucleotide sequence ID" value="NZ_CYYT01000039.1"/>
</dbReference>
<dbReference type="EC" id="1.-.-.-" evidence="4"/>